<comment type="caution">
    <text evidence="2">The sequence shown here is derived from an EMBL/GenBank/DDBJ whole genome shotgun (WGS) entry which is preliminary data.</text>
</comment>
<dbReference type="Proteomes" id="UP001193081">
    <property type="component" value="Unassembled WGS sequence"/>
</dbReference>
<dbReference type="InterPro" id="IPR002347">
    <property type="entry name" value="SDR_fam"/>
</dbReference>
<evidence type="ECO:0000313" key="3">
    <source>
        <dbReference type="Proteomes" id="UP001193081"/>
    </source>
</evidence>
<evidence type="ECO:0000256" key="1">
    <source>
        <dbReference type="ARBA" id="ARBA00023002"/>
    </source>
</evidence>
<proteinExistence type="predicted"/>
<name>A0ABS4D4M9_9CHLR</name>
<keyword evidence="1" id="KW-0560">Oxidoreductase</keyword>
<protein>
    <submittedName>
        <fullName evidence="2">SDR family oxidoreductase</fullName>
    </submittedName>
</protein>
<organism evidence="2 3">
    <name type="scientific">Candidatus Chloroploca mongolica</name>
    <dbReference type="NCBI Taxonomy" id="2528176"/>
    <lineage>
        <taxon>Bacteria</taxon>
        <taxon>Bacillati</taxon>
        <taxon>Chloroflexota</taxon>
        <taxon>Chloroflexia</taxon>
        <taxon>Chloroflexales</taxon>
        <taxon>Chloroflexineae</taxon>
        <taxon>Oscillochloridaceae</taxon>
        <taxon>Candidatus Chloroploca</taxon>
    </lineage>
</organism>
<keyword evidence="3" id="KW-1185">Reference proteome</keyword>
<dbReference type="Pfam" id="PF00106">
    <property type="entry name" value="adh_short"/>
    <property type="match status" value="1"/>
</dbReference>
<dbReference type="PANTHER" id="PTHR43157">
    <property type="entry name" value="PHOSPHATIDYLINOSITOL-GLYCAN BIOSYNTHESIS CLASS F PROTEIN-RELATED"/>
    <property type="match status" value="1"/>
</dbReference>
<dbReference type="CDD" id="cd05327">
    <property type="entry name" value="retinol-DH_like_SDR_c_like"/>
    <property type="match status" value="1"/>
</dbReference>
<dbReference type="PANTHER" id="PTHR43157:SF31">
    <property type="entry name" value="PHOSPHATIDYLINOSITOL-GLYCAN BIOSYNTHESIS CLASS F PROTEIN"/>
    <property type="match status" value="1"/>
</dbReference>
<accession>A0ABS4D4M9</accession>
<dbReference type="NCBIfam" id="NF004513">
    <property type="entry name" value="PRK05854.1"/>
    <property type="match status" value="1"/>
</dbReference>
<sequence length="314" mass="34248">MSQKWTQLDIPDLTAKVVVITGANSGLGFESARTLASKGATIVMAVRTPAKGEQARAEILKVHPNAVIEVMRLDMGDLSSVREFADAFVAKYDRLDILLNNAGLMAIPRQETVDGFEMQLGVNHLGHFALTGHLIATLVKTPKARIHNVSSSANFAGRINFDDLMGKRNYGRWEAYGQSKLANIFFTFELQKRLSAAGVDTITNTSHPGLVMGNLQENSVAQSGTQLEALLYRVIQPILAQDIHMGVLPMLYGMTAPDAKGGVFYGPETFNMRGYPAEQKANKAAYDAAALTRFWEVSEQLTGVRYAVLDKVAT</sequence>
<reference evidence="2 3" key="1">
    <citation type="submission" date="2021-03" db="EMBL/GenBank/DDBJ databases">
        <authorList>
            <person name="Grouzdev D.S."/>
        </authorList>
    </citation>
    <scope>NUCLEOTIDE SEQUENCE [LARGE SCALE GENOMIC DNA]</scope>
    <source>
        <strain evidence="2 3">M50-1</strain>
    </source>
</reference>
<dbReference type="InterPro" id="IPR036291">
    <property type="entry name" value="NAD(P)-bd_dom_sf"/>
</dbReference>
<dbReference type="SUPFAM" id="SSF51735">
    <property type="entry name" value="NAD(P)-binding Rossmann-fold domains"/>
    <property type="match status" value="1"/>
</dbReference>
<dbReference type="PRINTS" id="PR00081">
    <property type="entry name" value="GDHRDH"/>
</dbReference>
<gene>
    <name evidence="2" type="ORF">EYB53_001620</name>
</gene>
<dbReference type="RefSeq" id="WP_135476058.1">
    <property type="nucleotide sequence ID" value="NZ_SIJK02000002.1"/>
</dbReference>
<dbReference type="Gene3D" id="3.40.50.720">
    <property type="entry name" value="NAD(P)-binding Rossmann-like Domain"/>
    <property type="match status" value="1"/>
</dbReference>
<dbReference type="EMBL" id="SIJK02000002">
    <property type="protein sequence ID" value="MBP1464395.1"/>
    <property type="molecule type" value="Genomic_DNA"/>
</dbReference>
<evidence type="ECO:0000313" key="2">
    <source>
        <dbReference type="EMBL" id="MBP1464395.1"/>
    </source>
</evidence>
<dbReference type="NCBIfam" id="NF004846">
    <property type="entry name" value="PRK06197.1"/>
    <property type="match status" value="1"/>
</dbReference>